<comment type="caution">
    <text evidence="3">The sequence shown here is derived from an EMBL/GenBank/DDBJ whole genome shotgun (WGS) entry which is preliminary data.</text>
</comment>
<feature type="region of interest" description="Disordered" evidence="1">
    <location>
        <begin position="1"/>
        <end position="22"/>
    </location>
</feature>
<dbReference type="SUPFAM" id="SSF69322">
    <property type="entry name" value="Tricorn protease domain 2"/>
    <property type="match status" value="1"/>
</dbReference>
<dbReference type="InterPro" id="IPR011044">
    <property type="entry name" value="Quino_amine_DH_bsu"/>
</dbReference>
<dbReference type="Proteomes" id="UP000628079">
    <property type="component" value="Unassembled WGS sequence"/>
</dbReference>
<proteinExistence type="predicted"/>
<dbReference type="SUPFAM" id="SSF50969">
    <property type="entry name" value="YVTN repeat-like/Quinoprotein amine dehydrogenase"/>
    <property type="match status" value="1"/>
</dbReference>
<reference evidence="3" key="1">
    <citation type="journal article" date="2014" name="Int. J. Syst. Evol. Microbiol.">
        <title>Complete genome sequence of Corynebacterium casei LMG S-19264T (=DSM 44701T), isolated from a smear-ripened cheese.</title>
        <authorList>
            <consortium name="US DOE Joint Genome Institute (JGI-PGF)"/>
            <person name="Walter F."/>
            <person name="Albersmeier A."/>
            <person name="Kalinowski J."/>
            <person name="Ruckert C."/>
        </authorList>
    </citation>
    <scope>NUCLEOTIDE SEQUENCE</scope>
    <source>
        <strain evidence="3">CGMCC 1.10749</strain>
    </source>
</reference>
<protein>
    <submittedName>
        <fullName evidence="3">Uncharacterized protein</fullName>
    </submittedName>
</protein>
<evidence type="ECO:0000256" key="2">
    <source>
        <dbReference type="SAM" id="Phobius"/>
    </source>
</evidence>
<name>A0A8H9FVF3_9MICO</name>
<feature type="compositionally biased region" description="Basic and acidic residues" evidence="1">
    <location>
        <begin position="1"/>
        <end position="16"/>
    </location>
</feature>
<gene>
    <name evidence="3" type="ORF">GCM10011314_21250</name>
</gene>
<reference evidence="3" key="2">
    <citation type="submission" date="2020-09" db="EMBL/GenBank/DDBJ databases">
        <authorList>
            <person name="Sun Q."/>
            <person name="Zhou Y."/>
        </authorList>
    </citation>
    <scope>NUCLEOTIDE SEQUENCE</scope>
    <source>
        <strain evidence="3">CGMCC 1.10749</strain>
    </source>
</reference>
<dbReference type="PANTHER" id="PTHR47197">
    <property type="entry name" value="PROTEIN NIRF"/>
    <property type="match status" value="1"/>
</dbReference>
<dbReference type="EMBL" id="BMEA01000002">
    <property type="protein sequence ID" value="GGB81389.1"/>
    <property type="molecule type" value="Genomic_DNA"/>
</dbReference>
<evidence type="ECO:0000313" key="4">
    <source>
        <dbReference type="Proteomes" id="UP000628079"/>
    </source>
</evidence>
<feature type="compositionally biased region" description="Low complexity" evidence="1">
    <location>
        <begin position="1156"/>
        <end position="1169"/>
    </location>
</feature>
<dbReference type="InterPro" id="IPR051200">
    <property type="entry name" value="Host-pathogen_enzymatic-act"/>
</dbReference>
<dbReference type="InterPro" id="IPR015943">
    <property type="entry name" value="WD40/YVTN_repeat-like_dom_sf"/>
</dbReference>
<sequence length="1452" mass="153706">MTSERRSTNRESEGVEHLPTSPLERRLLGSEVAWLGYARAGLAGTGNFLTDEVKTALARDTHRNRIGQDSMRWPLVARAVAGGLDQVIVDLRRGSDVIGSRHLPDLLDLFAAHGLVSAQNAERNEPKQGARHGVQLPQAVEAGARWAADMSQHPAGAFGALLLRVLATEDSAAGRGQLSVSMPVLLYREGGHDEAENRGLVGTLSVSLWPGGPPGLHPDPRVMTFSTVEADARQGFDRAFAASEHPVAGTCLTWSVRDEGGAPLRAIRGDSLAAAVGLLLRELTTRQATLAHVAWRVRPQRLDRSWCITAGLDEDRLTTVKHYDSKIKAVAQLTRPLKVITAAPETGQMGVAHGVEVRVLDTLGAAVSATRTLNRGFVAALLAVVVALGTVAGAGAWVRATQLAAAKRDTATTLMQYARSTLNTDPRIAALSALAADDFDPSLRTQEVMAEVLEANQSIAGVIDLGDPVVRDLQVIGDTLLVLDVRGRVTAWDLRTRTSLGTLVKSGAGAIGPYGYSGAVILVERTLHRYLTATGYRPVEVETIETGLTNSILMGGIFQSGEGVLVLNAAFEGVYHDGSLDAPIKFDFGDDPRLERDPARRGISVRAATPGFGNNDVFLATTARQILSLDVVHDYVGAGAPKVTLEVIMTGSLVPAAPTALATGAGETLLIGTDRGVQWVDVKEGKQKEFPYAGWSQRVLDIANSDSSNHAIASVDGLSYVTEPTDDQPRPAPTRMAFPDSPITAIATHESPGGPQVFVAQENGTMTIVDPTDSRFGPRPIPGLVFASFTPSGHVLGAPPYSANASSSLTARNPLPPSPESGVVDPYAITYSLPQRGGHYPYVNYGEATQDWVVGSGRRADGHGAFWVWPISGFGAPREVSFGYGESTADDVPDIVQNVYFVAAGKEIVALNSAFGRLGFWDVTTLEELGTVAVPRYNTFSESGSVIMVTSADGKTVAVKTAPKTIMVVDVATHKVTHTLNLSDVSLTNLALNRDGSELALIDNFTTLLRVKTKPDKGGATVVLDRRDLKSVVRDLAYDPAGTHLAIAETVARKVQLLDARTLEPVGPKWAVPDGQHPMGLSWAPDGRSLVVATMVYSGEVAKTNTTRVIDAGMLTWRKQLCSIASRPFSAEEWKTASASGLDRPDSCANAGEPRGAGSSATAAQSGSTRPTDDRSTRPVNSDEAGGVTRDVLMAGAPIPEMCGHPAQAMVLGQMASPPPNGGNVWLQDVTRGDLNGDGTPEAIGTVGCSAGGASWAPWIIAWTLNDAGDPQILAMIESSDKELMRLSPEGGLRPSVTDVTIQGGRVKVSLRAGLPSDSNANPRLPLEAILDLDTDSGAFTVDQVDARFDLAATTTLFEELRYPTGLEAAADPRVTNAIRGFLTDNIGVEVGTCEEFADLPKDLRARVGTGKATGASRYCTLVTSPLRKSKPLLLRVVPKVGAVNEVVEAFP</sequence>
<feature type="region of interest" description="Disordered" evidence="1">
    <location>
        <begin position="1136"/>
        <end position="1189"/>
    </location>
</feature>
<accession>A0A8H9FVF3</accession>
<feature type="transmembrane region" description="Helical" evidence="2">
    <location>
        <begin position="377"/>
        <end position="398"/>
    </location>
</feature>
<keyword evidence="2" id="KW-0472">Membrane</keyword>
<dbReference type="PANTHER" id="PTHR47197:SF3">
    <property type="entry name" value="DIHYDRO-HEME D1 DEHYDROGENASE"/>
    <property type="match status" value="1"/>
</dbReference>
<organism evidence="3 4">
    <name type="scientific">Knoellia flava</name>
    <dbReference type="NCBI Taxonomy" id="913969"/>
    <lineage>
        <taxon>Bacteria</taxon>
        <taxon>Bacillati</taxon>
        <taxon>Actinomycetota</taxon>
        <taxon>Actinomycetes</taxon>
        <taxon>Micrococcales</taxon>
        <taxon>Intrasporangiaceae</taxon>
        <taxon>Knoellia</taxon>
    </lineage>
</organism>
<keyword evidence="2" id="KW-1133">Transmembrane helix</keyword>
<evidence type="ECO:0000256" key="1">
    <source>
        <dbReference type="SAM" id="MobiDB-lite"/>
    </source>
</evidence>
<keyword evidence="2" id="KW-0812">Transmembrane</keyword>
<evidence type="ECO:0000313" key="3">
    <source>
        <dbReference type="EMBL" id="GGB81389.1"/>
    </source>
</evidence>
<dbReference type="Gene3D" id="2.130.10.10">
    <property type="entry name" value="YVTN repeat-like/Quinoprotein amine dehydrogenase"/>
    <property type="match status" value="2"/>
</dbReference>